<dbReference type="KEGG" id="abas:ACPOL_0715"/>
<gene>
    <name evidence="4" type="ORF">ACPOL_0715</name>
</gene>
<accession>A0A2Z5FTB8</accession>
<name>A0A2Z5FTB8_9BACT</name>
<organism evidence="4 5">
    <name type="scientific">Acidisarcina polymorpha</name>
    <dbReference type="NCBI Taxonomy" id="2211140"/>
    <lineage>
        <taxon>Bacteria</taxon>
        <taxon>Pseudomonadati</taxon>
        <taxon>Acidobacteriota</taxon>
        <taxon>Terriglobia</taxon>
        <taxon>Terriglobales</taxon>
        <taxon>Acidobacteriaceae</taxon>
        <taxon>Acidisarcina</taxon>
    </lineage>
</organism>
<dbReference type="InterPro" id="IPR036291">
    <property type="entry name" value="NAD(P)-bd_dom_sf"/>
</dbReference>
<dbReference type="Pfam" id="PF00106">
    <property type="entry name" value="adh_short"/>
    <property type="match status" value="1"/>
</dbReference>
<sequence>MDSHNAHKRSWRCIQRRNRHRIIGLCTDGARRRPAASRTPHVSTARSDSKTLGLSTWDEVAGNQMNRRSRIFQNRDVFWRKLMIKTPFGSKSTADEVLAGLDLSDRTVVVTGCSGGIGFETMRALSAKGARVIGIARSLNKAQNACLRTDTQATAVGCDQSDLQSVIHAADFISERFEKIDVIVANAGITGSKQATTRDGIEMQFLVNYLSHFLLVNKLLPKLPDKKGRVVIVSSSASKNQAPKEGIRFDDLDGHRDYSASKFYGQSKLALSIFAGELSRRLAPRGIVVNSLHPGAVRGTDLNRSIQFPVSLVLSIAELFFKTASQGAATQCLLAASPLVEGVSGQYWADCQITGGSKYLTDLVMAERLWRTSEELLVRKLNVGG</sequence>
<evidence type="ECO:0000313" key="4">
    <source>
        <dbReference type="EMBL" id="AXC10078.1"/>
    </source>
</evidence>
<evidence type="ECO:0000256" key="1">
    <source>
        <dbReference type="ARBA" id="ARBA00006484"/>
    </source>
</evidence>
<dbReference type="Gene3D" id="3.40.50.720">
    <property type="entry name" value="NAD(P)-binding Rossmann-like Domain"/>
    <property type="match status" value="1"/>
</dbReference>
<keyword evidence="5" id="KW-1185">Reference proteome</keyword>
<keyword evidence="2" id="KW-0560">Oxidoreductase</keyword>
<reference evidence="4 5" key="1">
    <citation type="journal article" date="2018" name="Front. Microbiol.">
        <title>Hydrolytic Capabilities as a Key to Environmental Success: Chitinolytic and Cellulolytic Acidobacteria From Acidic Sub-arctic Soils and Boreal Peatlands.</title>
        <authorList>
            <person name="Belova S.E."/>
            <person name="Ravin N.V."/>
            <person name="Pankratov T.A."/>
            <person name="Rakitin A.L."/>
            <person name="Ivanova A.A."/>
            <person name="Beletsky A.V."/>
            <person name="Mardanov A.V."/>
            <person name="Sinninghe Damste J.S."/>
            <person name="Dedysh S.N."/>
        </authorList>
    </citation>
    <scope>NUCLEOTIDE SEQUENCE [LARGE SCALE GENOMIC DNA]</scope>
    <source>
        <strain evidence="4 5">SBC82</strain>
    </source>
</reference>
<dbReference type="GO" id="GO:0016491">
    <property type="term" value="F:oxidoreductase activity"/>
    <property type="evidence" value="ECO:0007669"/>
    <property type="project" value="UniProtKB-KW"/>
</dbReference>
<dbReference type="PROSITE" id="PS00061">
    <property type="entry name" value="ADH_SHORT"/>
    <property type="match status" value="1"/>
</dbReference>
<evidence type="ECO:0000313" key="5">
    <source>
        <dbReference type="Proteomes" id="UP000253606"/>
    </source>
</evidence>
<comment type="similarity">
    <text evidence="1">Belongs to the short-chain dehydrogenases/reductases (SDR) family.</text>
</comment>
<dbReference type="Proteomes" id="UP000253606">
    <property type="component" value="Chromosome"/>
</dbReference>
<dbReference type="SUPFAM" id="SSF51735">
    <property type="entry name" value="NAD(P)-binding Rossmann-fold domains"/>
    <property type="match status" value="1"/>
</dbReference>
<feature type="region of interest" description="Disordered" evidence="3">
    <location>
        <begin position="31"/>
        <end position="50"/>
    </location>
</feature>
<dbReference type="OrthoDB" id="9809821at2"/>
<protein>
    <submittedName>
        <fullName evidence="4">Short-chain dehydrogenase/reductase SDR</fullName>
    </submittedName>
</protein>
<proteinExistence type="inferred from homology"/>
<dbReference type="InterPro" id="IPR002347">
    <property type="entry name" value="SDR_fam"/>
</dbReference>
<dbReference type="PANTHER" id="PTHR24320:SF148">
    <property type="entry name" value="NAD(P)-BINDING ROSSMANN-FOLD SUPERFAMILY PROTEIN"/>
    <property type="match status" value="1"/>
</dbReference>
<evidence type="ECO:0000256" key="2">
    <source>
        <dbReference type="ARBA" id="ARBA00023002"/>
    </source>
</evidence>
<dbReference type="AlphaFoldDB" id="A0A2Z5FTB8"/>
<dbReference type="InterPro" id="IPR020904">
    <property type="entry name" value="Sc_DH/Rdtase_CS"/>
</dbReference>
<evidence type="ECO:0000256" key="3">
    <source>
        <dbReference type="SAM" id="MobiDB-lite"/>
    </source>
</evidence>
<dbReference type="EMBL" id="CP030840">
    <property type="protein sequence ID" value="AXC10078.1"/>
    <property type="molecule type" value="Genomic_DNA"/>
</dbReference>
<dbReference type="PRINTS" id="PR00081">
    <property type="entry name" value="GDHRDH"/>
</dbReference>
<dbReference type="PANTHER" id="PTHR24320">
    <property type="entry name" value="RETINOL DEHYDROGENASE"/>
    <property type="match status" value="1"/>
</dbReference>
<feature type="compositionally biased region" description="Polar residues" evidence="3">
    <location>
        <begin position="40"/>
        <end position="50"/>
    </location>
</feature>